<dbReference type="RefSeq" id="WP_167992576.1">
    <property type="nucleotide sequence ID" value="NZ_JAATEM010000008.1"/>
</dbReference>
<sequence length="400" mass="43351">MSTPVEQNVPEEFRGEIDIPVPDQVDAAALAKAEAAMKKEKANEAKVAAQLKATNTKIKSLQGQLKIKGLSKSRKAKLTAELKTYQARAKSQASQQKKSQAKQTTYQQDIYEAKGQYDKLLWGEQRDAYMALTSLFKSYGLEGLAKKIFDYVKLGFGADTIAIHLQDTKEYKARFAANEARAKAGLPVLSPADYLATEQAYRQILSAAGLPKGFYDNPADFTRWIADDVSPTEIKSRVDMAVAATSQANPEYKRALWQMYGIGEADLAAYFLDRKKAEPILKKQAAAGAIGAAAIRRGFAANVLDLEGYATLGITPEEAEEAYARISEGFEAMLGIAGRYGSTWSQREAEQEIFTPGAAASVGGESAAEKGKRLKSQERALFAGGRGATVQGLNAGYSQT</sequence>
<name>A0ABX1A8Q4_9ACTN</name>
<comment type="caution">
    <text evidence="1">The sequence shown here is derived from an EMBL/GenBank/DDBJ whole genome shotgun (WGS) entry which is preliminary data.</text>
</comment>
<dbReference type="EMBL" id="JAATEM010000008">
    <property type="protein sequence ID" value="NJP50086.1"/>
    <property type="molecule type" value="Genomic_DNA"/>
</dbReference>
<evidence type="ECO:0000313" key="2">
    <source>
        <dbReference type="Proteomes" id="UP000730591"/>
    </source>
</evidence>
<keyword evidence="2" id="KW-1185">Reference proteome</keyword>
<gene>
    <name evidence="1" type="ORF">HCJ93_08375</name>
</gene>
<reference evidence="1 2" key="1">
    <citation type="submission" date="2020-03" db="EMBL/GenBank/DDBJ databases">
        <title>WGS of actinomycetes isolated from Thailand.</title>
        <authorList>
            <person name="Thawai C."/>
        </authorList>
    </citation>
    <scope>NUCLEOTIDE SEQUENCE [LARGE SCALE GENOMIC DNA]</scope>
    <source>
        <strain evidence="1 2">SBST2-5</strain>
    </source>
</reference>
<proteinExistence type="predicted"/>
<protein>
    <submittedName>
        <fullName evidence="1">Uncharacterized protein</fullName>
    </submittedName>
</protein>
<evidence type="ECO:0000313" key="1">
    <source>
        <dbReference type="EMBL" id="NJP50086.1"/>
    </source>
</evidence>
<accession>A0ABX1A8Q4</accession>
<dbReference type="Proteomes" id="UP000730591">
    <property type="component" value="Unassembled WGS sequence"/>
</dbReference>
<organism evidence="1 2">
    <name type="scientific">Streptomyces composti</name>
    <dbReference type="NCBI Taxonomy" id="2720025"/>
    <lineage>
        <taxon>Bacteria</taxon>
        <taxon>Bacillati</taxon>
        <taxon>Actinomycetota</taxon>
        <taxon>Actinomycetes</taxon>
        <taxon>Kitasatosporales</taxon>
        <taxon>Streptomycetaceae</taxon>
        <taxon>Streptomyces</taxon>
    </lineage>
</organism>